<reference evidence="1 2" key="1">
    <citation type="submission" date="2021-06" db="EMBL/GenBank/DDBJ databases">
        <authorList>
            <person name="Lee D.H."/>
        </authorList>
    </citation>
    <scope>NUCLEOTIDE SEQUENCE [LARGE SCALE GENOMIC DNA]</scope>
    <source>
        <strain evidence="1 2">MMS21-HV4-11</strain>
    </source>
</reference>
<proteinExistence type="predicted"/>
<comment type="caution">
    <text evidence="1">The sequence shown here is derived from an EMBL/GenBank/DDBJ whole genome shotgun (WGS) entry which is preliminary data.</text>
</comment>
<dbReference type="Pfam" id="PF10984">
    <property type="entry name" value="DUF2794"/>
    <property type="match status" value="1"/>
</dbReference>
<evidence type="ECO:0000313" key="1">
    <source>
        <dbReference type="EMBL" id="MBU8876635.1"/>
    </source>
</evidence>
<dbReference type="Proteomes" id="UP000727907">
    <property type="component" value="Unassembled WGS sequence"/>
</dbReference>
<organism evidence="1 2">
    <name type="scientific">Reyranella humidisoli</name>
    <dbReference type="NCBI Taxonomy" id="2849149"/>
    <lineage>
        <taxon>Bacteria</taxon>
        <taxon>Pseudomonadati</taxon>
        <taxon>Pseudomonadota</taxon>
        <taxon>Alphaproteobacteria</taxon>
        <taxon>Hyphomicrobiales</taxon>
        <taxon>Reyranellaceae</taxon>
        <taxon>Reyranella</taxon>
    </lineage>
</organism>
<keyword evidence="2" id="KW-1185">Reference proteome</keyword>
<gene>
    <name evidence="1" type="ORF">KQ910_22870</name>
</gene>
<evidence type="ECO:0000313" key="2">
    <source>
        <dbReference type="Proteomes" id="UP000727907"/>
    </source>
</evidence>
<dbReference type="InterPro" id="IPR021252">
    <property type="entry name" value="DUF2794"/>
</dbReference>
<protein>
    <submittedName>
        <fullName evidence="1">DUF2794 domain-containing protein</fullName>
    </submittedName>
</protein>
<dbReference type="EMBL" id="JAHOPB010000002">
    <property type="protein sequence ID" value="MBU8876635.1"/>
    <property type="molecule type" value="Genomic_DNA"/>
</dbReference>
<accession>A0ABS6IRG6</accession>
<dbReference type="RefSeq" id="WP_216965584.1">
    <property type="nucleotide sequence ID" value="NZ_JAHOPB010000002.1"/>
</dbReference>
<name>A0ABS6IRG6_9HYPH</name>
<sequence>MNNLYRLADQRARRRIVSFDKRELSRLLGLYSMRVASGEWRDYAIDFRPGMAVFSIFRHTAEQPLYAIAKVPGGGSGSGYIVYNGPRKLAHGDTLEDVLRVFERKLKLLLG</sequence>